<evidence type="ECO:0000256" key="5">
    <source>
        <dbReference type="ARBA" id="ARBA00023295"/>
    </source>
</evidence>
<comment type="similarity">
    <text evidence="1">Belongs to the glycosyl hydrolase 35 family.</text>
</comment>
<dbReference type="InterPro" id="IPR019801">
    <property type="entry name" value="Glyco_hydro_35_CS"/>
</dbReference>
<dbReference type="AlphaFoldDB" id="R7V3L8"/>
<dbReference type="Pfam" id="PF21467">
    <property type="entry name" value="BetaGal_gal-bd"/>
    <property type="match status" value="1"/>
</dbReference>
<dbReference type="SUPFAM" id="SSF49785">
    <property type="entry name" value="Galactose-binding domain-like"/>
    <property type="match status" value="1"/>
</dbReference>
<accession>R7V3L8</accession>
<dbReference type="Pfam" id="PF01301">
    <property type="entry name" value="Glyco_hydro_35"/>
    <property type="match status" value="1"/>
</dbReference>
<dbReference type="STRING" id="283909.R7V3L8"/>
<dbReference type="GO" id="GO:0005975">
    <property type="term" value="P:carbohydrate metabolic process"/>
    <property type="evidence" value="ECO:0007669"/>
    <property type="project" value="InterPro"/>
</dbReference>
<evidence type="ECO:0000256" key="4">
    <source>
        <dbReference type="ARBA" id="ARBA00023180"/>
    </source>
</evidence>
<feature type="active site" description="Proton donor" evidence="6">
    <location>
        <position position="118"/>
    </location>
</feature>
<evidence type="ECO:0000259" key="9">
    <source>
        <dbReference type="Pfam" id="PF21467"/>
    </source>
</evidence>
<dbReference type="PRINTS" id="PR00742">
    <property type="entry name" value="GLHYDRLASE35"/>
</dbReference>
<keyword evidence="3" id="KW-0378">Hydrolase</keyword>
<dbReference type="OMA" id="LLEYQRC"/>
<proteinExistence type="inferred from homology"/>
<evidence type="ECO:0000313" key="10">
    <source>
        <dbReference type="EMBL" id="ELU13067.1"/>
    </source>
</evidence>
<organism evidence="10">
    <name type="scientific">Capitella teleta</name>
    <name type="common">Polychaete worm</name>
    <dbReference type="NCBI Taxonomy" id="283909"/>
    <lineage>
        <taxon>Eukaryota</taxon>
        <taxon>Metazoa</taxon>
        <taxon>Spiralia</taxon>
        <taxon>Lophotrochozoa</taxon>
        <taxon>Annelida</taxon>
        <taxon>Polychaeta</taxon>
        <taxon>Sedentaria</taxon>
        <taxon>Scolecida</taxon>
        <taxon>Capitellidae</taxon>
        <taxon>Capitella</taxon>
    </lineage>
</organism>
<evidence type="ECO:0000259" key="8">
    <source>
        <dbReference type="Pfam" id="PF21317"/>
    </source>
</evidence>
<dbReference type="Proteomes" id="UP000014760">
    <property type="component" value="Unassembled WGS sequence"/>
</dbReference>
<evidence type="ECO:0000259" key="7">
    <source>
        <dbReference type="Pfam" id="PF01301"/>
    </source>
</evidence>
<dbReference type="HOGENOM" id="CLU_007853_7_2_1"/>
<evidence type="ECO:0000256" key="6">
    <source>
        <dbReference type="PIRSR" id="PIRSR006336-1"/>
    </source>
</evidence>
<evidence type="ECO:0000313" key="12">
    <source>
        <dbReference type="Proteomes" id="UP000014760"/>
    </source>
</evidence>
<dbReference type="FunFam" id="2.60.120.260:FF:000021">
    <property type="entry name" value="Beta-galactosidase"/>
    <property type="match status" value="1"/>
</dbReference>
<keyword evidence="4" id="KW-0325">Glycoprotein</keyword>
<dbReference type="PROSITE" id="PS01182">
    <property type="entry name" value="GLYCOSYL_HYDROL_F35"/>
    <property type="match status" value="1"/>
</dbReference>
<gene>
    <name evidence="10" type="ORF">CAPTEDRAFT_174701</name>
</gene>
<dbReference type="OrthoDB" id="1657402at2759"/>
<dbReference type="SUPFAM" id="SSF51445">
    <property type="entry name" value="(Trans)glycosidases"/>
    <property type="match status" value="1"/>
</dbReference>
<sequence length="579" mass="63926">MYAAGLDAVQIYVPWNVHETSPGVYDFDGQQDLVGFIRMAQKTGLLVILRAGPYICGEWEFGGFPPWILKNNGSIVVRSMDPGYIKPVDKWLAVLLPKMRPLLYSNGGPVIMVQVENEYGSYSGVDCGLDYTAHLRDLFKSYLGDDIVLFTTDGDGDGYLKCGAINGTLATVDFGAGGNVTAALDVMRQWNKGGPLVNSEFYTGWLDYWQGSHSRVDTDTAVKSLKEMLDIGASVNMYMFEGGTNFGYMNGADPPFNVCPTSYDYDAPLTEAGDLTEKYNAIKTLLAKYKTLPNITVHSLPKKAYGNVTMLKYSTVLDSLESIAPSEPVHSPHPLSMEEIDQGYGFILYRHIIQDDNIVKELSVPGIRDRGYVMLDGEPQGMLDRTGATSMNILSRKGQSLDILVENQGRINFGAQINGNRKGIISDVTLGGNNLTEWDMYPINFTQLYPTIHQKHGESNAKPSLDLQPSIYVGIFMGGSDEIKDTYLNLCGWSKGQAFLNGFNLGRYWPTAGPQVTLYVPKGVIYADPQPNVLVLVELEAAPCPGDGCYVQLNDHYNVSGRCFYEGPKPTYKFRSNRL</sequence>
<dbReference type="FunFam" id="3.20.20.80:FF:000017">
    <property type="entry name" value="Beta-galactosidase"/>
    <property type="match status" value="1"/>
</dbReference>
<feature type="domain" description="Beta-galactosidase galactose-binding" evidence="9">
    <location>
        <begin position="471"/>
        <end position="523"/>
    </location>
</feature>
<protein>
    <submittedName>
        <fullName evidence="10 11">Uncharacterized protein</fullName>
    </submittedName>
</protein>
<dbReference type="InterPro" id="IPR008979">
    <property type="entry name" value="Galactose-bd-like_sf"/>
</dbReference>
<feature type="domain" description="Glycoside hydrolase 35 catalytic" evidence="7">
    <location>
        <begin position="3"/>
        <end position="288"/>
    </location>
</feature>
<dbReference type="EMBL" id="KB295515">
    <property type="protein sequence ID" value="ELU13067.1"/>
    <property type="molecule type" value="Genomic_DNA"/>
</dbReference>
<dbReference type="PANTHER" id="PTHR23421">
    <property type="entry name" value="BETA-GALACTOSIDASE RELATED"/>
    <property type="match status" value="1"/>
</dbReference>
<dbReference type="InterPro" id="IPR017853">
    <property type="entry name" value="GH"/>
</dbReference>
<evidence type="ECO:0000313" key="11">
    <source>
        <dbReference type="EnsemblMetazoa" id="CapteP174701"/>
    </source>
</evidence>
<dbReference type="GO" id="GO:0004565">
    <property type="term" value="F:beta-galactosidase activity"/>
    <property type="evidence" value="ECO:0007669"/>
    <property type="project" value="InterPro"/>
</dbReference>
<dbReference type="InterPro" id="IPR048912">
    <property type="entry name" value="BetaGal1-like_ABD1"/>
</dbReference>
<dbReference type="Pfam" id="PF21317">
    <property type="entry name" value="BetaGal_ABD_1"/>
    <property type="match status" value="1"/>
</dbReference>
<dbReference type="InterPro" id="IPR031330">
    <property type="entry name" value="Gly_Hdrlase_35_cat"/>
</dbReference>
<feature type="domain" description="Beta-galactosidase 1-like first all-beta" evidence="8">
    <location>
        <begin position="334"/>
        <end position="443"/>
    </location>
</feature>
<dbReference type="EnsemblMetazoa" id="CapteT174701">
    <property type="protein sequence ID" value="CapteP174701"/>
    <property type="gene ID" value="CapteG174701"/>
</dbReference>
<name>R7V3L8_CAPTE</name>
<reference evidence="12" key="1">
    <citation type="submission" date="2012-12" db="EMBL/GenBank/DDBJ databases">
        <authorList>
            <person name="Hellsten U."/>
            <person name="Grimwood J."/>
            <person name="Chapman J.A."/>
            <person name="Shapiro H."/>
            <person name="Aerts A."/>
            <person name="Otillar R.P."/>
            <person name="Terry A.Y."/>
            <person name="Boore J.L."/>
            <person name="Simakov O."/>
            <person name="Marletaz F."/>
            <person name="Cho S.-J."/>
            <person name="Edsinger-Gonzales E."/>
            <person name="Havlak P."/>
            <person name="Kuo D.-H."/>
            <person name="Larsson T."/>
            <person name="Lv J."/>
            <person name="Arendt D."/>
            <person name="Savage R."/>
            <person name="Osoegawa K."/>
            <person name="de Jong P."/>
            <person name="Lindberg D.R."/>
            <person name="Seaver E.C."/>
            <person name="Weisblat D.A."/>
            <person name="Putnam N.H."/>
            <person name="Grigoriev I.V."/>
            <person name="Rokhsar D.S."/>
        </authorList>
    </citation>
    <scope>NUCLEOTIDE SEQUENCE</scope>
    <source>
        <strain evidence="12">I ESC-2004</strain>
    </source>
</reference>
<dbReference type="InterPro" id="IPR026283">
    <property type="entry name" value="B-gal_1-like"/>
</dbReference>
<evidence type="ECO:0000256" key="1">
    <source>
        <dbReference type="ARBA" id="ARBA00009809"/>
    </source>
</evidence>
<reference evidence="11" key="3">
    <citation type="submission" date="2015-06" db="UniProtKB">
        <authorList>
            <consortium name="EnsemblMetazoa"/>
        </authorList>
    </citation>
    <scope>IDENTIFICATION</scope>
</reference>
<dbReference type="InterPro" id="IPR001944">
    <property type="entry name" value="Glycoside_Hdrlase_35"/>
</dbReference>
<dbReference type="InterPro" id="IPR048913">
    <property type="entry name" value="BetaGal_gal-bd"/>
</dbReference>
<keyword evidence="2" id="KW-0732">Signal</keyword>
<dbReference type="PIRSF" id="PIRSF006336">
    <property type="entry name" value="B-gal"/>
    <property type="match status" value="1"/>
</dbReference>
<keyword evidence="5" id="KW-0326">Glycosidase</keyword>
<evidence type="ECO:0000256" key="3">
    <source>
        <dbReference type="ARBA" id="ARBA00022801"/>
    </source>
</evidence>
<reference evidence="10 12" key="2">
    <citation type="journal article" date="2013" name="Nature">
        <title>Insights into bilaterian evolution from three spiralian genomes.</title>
        <authorList>
            <person name="Simakov O."/>
            <person name="Marletaz F."/>
            <person name="Cho S.J."/>
            <person name="Edsinger-Gonzales E."/>
            <person name="Havlak P."/>
            <person name="Hellsten U."/>
            <person name="Kuo D.H."/>
            <person name="Larsson T."/>
            <person name="Lv J."/>
            <person name="Arendt D."/>
            <person name="Savage R."/>
            <person name="Osoegawa K."/>
            <person name="de Jong P."/>
            <person name="Grimwood J."/>
            <person name="Chapman J.A."/>
            <person name="Shapiro H."/>
            <person name="Aerts A."/>
            <person name="Otillar R.P."/>
            <person name="Terry A.Y."/>
            <person name="Boore J.L."/>
            <person name="Grigoriev I.V."/>
            <person name="Lindberg D.R."/>
            <person name="Seaver E.C."/>
            <person name="Weisblat D.A."/>
            <person name="Putnam N.H."/>
            <person name="Rokhsar D.S."/>
        </authorList>
    </citation>
    <scope>NUCLEOTIDE SEQUENCE</scope>
    <source>
        <strain evidence="10 12">I ESC-2004</strain>
    </source>
</reference>
<feature type="active site" description="Nucleophile" evidence="6">
    <location>
        <position position="200"/>
    </location>
</feature>
<keyword evidence="12" id="KW-1185">Reference proteome</keyword>
<dbReference type="Gene3D" id="3.20.20.80">
    <property type="entry name" value="Glycosidases"/>
    <property type="match status" value="1"/>
</dbReference>
<dbReference type="EMBL" id="AMQN01005242">
    <property type="status" value="NOT_ANNOTATED_CDS"/>
    <property type="molecule type" value="Genomic_DNA"/>
</dbReference>
<dbReference type="Gene3D" id="2.60.120.260">
    <property type="entry name" value="Galactose-binding domain-like"/>
    <property type="match status" value="2"/>
</dbReference>
<evidence type="ECO:0000256" key="2">
    <source>
        <dbReference type="ARBA" id="ARBA00022729"/>
    </source>
</evidence>
<dbReference type="FunCoup" id="R7V3L8">
    <property type="interactions" value="630"/>
</dbReference>